<feature type="compositionally biased region" description="Basic and acidic residues" evidence="4">
    <location>
        <begin position="519"/>
        <end position="528"/>
    </location>
</feature>
<dbReference type="GO" id="GO:0035312">
    <property type="term" value="F:5'-3' DNA exonuclease activity"/>
    <property type="evidence" value="ECO:0007669"/>
    <property type="project" value="TreeGrafter"/>
</dbReference>
<evidence type="ECO:0000256" key="3">
    <source>
        <dbReference type="ARBA" id="ARBA00022839"/>
    </source>
</evidence>
<keyword evidence="7" id="KW-1185">Reference proteome</keyword>
<feature type="compositionally biased region" description="Polar residues" evidence="4">
    <location>
        <begin position="644"/>
        <end position="666"/>
    </location>
</feature>
<comment type="caution">
    <text evidence="6">The sequence shown here is derived from an EMBL/GenBank/DDBJ whole genome shotgun (WGS) entry which is preliminary data.</text>
</comment>
<evidence type="ECO:0000313" key="7">
    <source>
        <dbReference type="Proteomes" id="UP001296104"/>
    </source>
</evidence>
<keyword evidence="3" id="KW-0269">Exonuclease</keyword>
<gene>
    <name evidence="6" type="ORF">LECACI_7A003260</name>
</gene>
<feature type="compositionally biased region" description="Basic and acidic residues" evidence="4">
    <location>
        <begin position="674"/>
        <end position="698"/>
    </location>
</feature>
<dbReference type="GO" id="GO:0036297">
    <property type="term" value="P:interstrand cross-link repair"/>
    <property type="evidence" value="ECO:0007669"/>
    <property type="project" value="TreeGrafter"/>
</dbReference>
<reference evidence="6" key="1">
    <citation type="submission" date="2023-11" db="EMBL/GenBank/DDBJ databases">
        <authorList>
            <person name="Alioto T."/>
            <person name="Alioto T."/>
            <person name="Gomez Garrido J."/>
        </authorList>
    </citation>
    <scope>NUCLEOTIDE SEQUENCE</scope>
</reference>
<dbReference type="EMBL" id="CAVMBE010000015">
    <property type="protein sequence ID" value="CAK3950547.1"/>
    <property type="molecule type" value="Genomic_DNA"/>
</dbReference>
<dbReference type="InterPro" id="IPR001279">
    <property type="entry name" value="Metallo-B-lactamas"/>
</dbReference>
<protein>
    <recommendedName>
        <fullName evidence="5">Metallo-beta-lactamase domain-containing protein</fullName>
    </recommendedName>
</protein>
<name>A0AAI9E9C9_9PEZI</name>
<dbReference type="GO" id="GO:0000723">
    <property type="term" value="P:telomere maintenance"/>
    <property type="evidence" value="ECO:0007669"/>
    <property type="project" value="TreeGrafter"/>
</dbReference>
<dbReference type="PANTHER" id="PTHR23240:SF8">
    <property type="entry name" value="PROTEIN ARTEMIS"/>
    <property type="match status" value="1"/>
</dbReference>
<dbReference type="PANTHER" id="PTHR23240">
    <property type="entry name" value="DNA CROSS-LINK REPAIR PROTEIN PSO2/SNM1-RELATED"/>
    <property type="match status" value="1"/>
</dbReference>
<feature type="region of interest" description="Disordered" evidence="4">
    <location>
        <begin position="516"/>
        <end position="780"/>
    </location>
</feature>
<dbReference type="AlphaFoldDB" id="A0AAI9E9C9"/>
<evidence type="ECO:0000313" key="6">
    <source>
        <dbReference type="EMBL" id="CAK3950547.1"/>
    </source>
</evidence>
<keyword evidence="2" id="KW-0378">Hydrolase</keyword>
<evidence type="ECO:0000259" key="5">
    <source>
        <dbReference type="Pfam" id="PF12706"/>
    </source>
</evidence>
<dbReference type="InterPro" id="IPR036866">
    <property type="entry name" value="RibonucZ/Hydroxyglut_hydro"/>
</dbReference>
<keyword evidence="1" id="KW-0540">Nuclease</keyword>
<dbReference type="SUPFAM" id="SSF56281">
    <property type="entry name" value="Metallo-hydrolase/oxidoreductase"/>
    <property type="match status" value="1"/>
</dbReference>
<evidence type="ECO:0000256" key="4">
    <source>
        <dbReference type="SAM" id="MobiDB-lite"/>
    </source>
</evidence>
<feature type="compositionally biased region" description="Basic and acidic residues" evidence="4">
    <location>
        <begin position="538"/>
        <end position="547"/>
    </location>
</feature>
<sequence length="822" mass="92827">MSTFDGVVPEFVDIRIDRFLKSQSARPPLATFLSHVHTDHLVGLDAYRSPFIYCSAATKEILLKLEKYPDRMNFANGILEKRIRRFEHLKTVLRAIPLETPTTIDLALGQSIRVTLFDANHCVGAVMFLIEGDGKAILYTGDIRSEAWWVNNLIRNPVLLPYVTSTDQPPLKRLDKIYLDTTFASKVSRYHQFPSKASGTMELLRKVSQYPKDTVFYLHAWTFGYEEVMHSLAAFLGSRIHVDRYKYGVYKSLRQSDESKATEAFSLIGTQVGNVYHRGCLTTEQNDQCRIHSCEKGTACDIWQKPFVRITPIVSRLPNGQEMGEVGAGGGQNDLTRQVSLDVSNGAVYGFLMKLCFSELKQQPQLRDKVLQMLNDTTEGSEDAAIITIDLADVIGQRSDHEGSSSPESGNSSGQVPLRSIVLALAKRAASIAAPATGMEPTVTEQGLPKQITFPFSRHSSYSELCLLIGAFRPKDIHPCTVDEQNWHSTHSMSHLFGHLYDTVATFGHDQLMLQRQAAAEDKDRADARSPSQTPPRDTQEFEERLNAGHGISNAPSSSARRPRRRSLLSDPQEDSETARKRRRLGQDYQLQGDFYPSLKVDHYSPPSRRTHSNERDRPFPAVRQTRSSRPSTEAPHRDVFECQDTSQKVWSQPSMVESTPQSPSRRINRCQKRIAESRRPSAVLKDGERSKKDRRQPENYGRLSPPPLFPIGRKSVQPPVRKDGRKSEDYGRLSPPPPSLSPMRRSVQGDSDQRNGDRRQSEDYGRLTPPPLIKTRPDVEYDEMAIKRELQQEAYYAALDGNWSSIELISVHGHQIKEDEL</sequence>
<dbReference type="GO" id="GO:0003684">
    <property type="term" value="F:damaged DNA binding"/>
    <property type="evidence" value="ECO:0007669"/>
    <property type="project" value="TreeGrafter"/>
</dbReference>
<evidence type="ECO:0000256" key="1">
    <source>
        <dbReference type="ARBA" id="ARBA00022722"/>
    </source>
</evidence>
<feature type="compositionally biased region" description="Basic and acidic residues" evidence="4">
    <location>
        <begin position="752"/>
        <end position="766"/>
    </location>
</feature>
<evidence type="ECO:0000256" key="2">
    <source>
        <dbReference type="ARBA" id="ARBA00022801"/>
    </source>
</evidence>
<dbReference type="Proteomes" id="UP001296104">
    <property type="component" value="Unassembled WGS sequence"/>
</dbReference>
<feature type="compositionally biased region" description="Basic and acidic residues" evidence="4">
    <location>
        <begin position="721"/>
        <end position="732"/>
    </location>
</feature>
<dbReference type="GO" id="GO:0006303">
    <property type="term" value="P:double-strand break repair via nonhomologous end joining"/>
    <property type="evidence" value="ECO:0007669"/>
    <property type="project" value="TreeGrafter"/>
</dbReference>
<dbReference type="Gene3D" id="3.60.15.10">
    <property type="entry name" value="Ribonuclease Z/Hydroxyacylglutathione hydrolase-like"/>
    <property type="match status" value="1"/>
</dbReference>
<dbReference type="Pfam" id="PF12706">
    <property type="entry name" value="Lactamase_B_2"/>
    <property type="match status" value="1"/>
</dbReference>
<feature type="domain" description="Metallo-beta-lactamase" evidence="5">
    <location>
        <begin position="23"/>
        <end position="151"/>
    </location>
</feature>
<proteinExistence type="predicted"/>
<accession>A0AAI9E9C9</accession>
<dbReference type="Gene3D" id="3.40.50.12650">
    <property type="match status" value="1"/>
</dbReference>
<organism evidence="6 7">
    <name type="scientific">Lecanosticta acicola</name>
    <dbReference type="NCBI Taxonomy" id="111012"/>
    <lineage>
        <taxon>Eukaryota</taxon>
        <taxon>Fungi</taxon>
        <taxon>Dikarya</taxon>
        <taxon>Ascomycota</taxon>
        <taxon>Pezizomycotina</taxon>
        <taxon>Dothideomycetes</taxon>
        <taxon>Dothideomycetidae</taxon>
        <taxon>Mycosphaerellales</taxon>
        <taxon>Mycosphaerellaceae</taxon>
        <taxon>Lecanosticta</taxon>
    </lineage>
</organism>